<dbReference type="PANTHER" id="PTHR46850:SF1">
    <property type="entry name" value="CHROMODOMAIN-HELICASE-DNA-BINDING PROTEIN 9"/>
    <property type="match status" value="1"/>
</dbReference>
<dbReference type="Proteomes" id="UP000261520">
    <property type="component" value="Unplaced"/>
</dbReference>
<dbReference type="InterPro" id="IPR051493">
    <property type="entry name" value="CHD"/>
</dbReference>
<protein>
    <submittedName>
        <fullName evidence="2">Uncharacterized protein</fullName>
    </submittedName>
</protein>
<dbReference type="PANTHER" id="PTHR46850">
    <property type="entry name" value="CHROMODOMAIN-HELICASE-DNA-BINDING PROTEIN 9"/>
    <property type="match status" value="1"/>
</dbReference>
<dbReference type="AlphaFoldDB" id="A0A3B4BES7"/>
<reference evidence="2" key="2">
    <citation type="submission" date="2025-09" db="UniProtKB">
        <authorList>
            <consortium name="Ensembl"/>
        </authorList>
    </citation>
    <scope>IDENTIFICATION</scope>
</reference>
<evidence type="ECO:0000313" key="3">
    <source>
        <dbReference type="Proteomes" id="UP000261520"/>
    </source>
</evidence>
<feature type="region of interest" description="Disordered" evidence="1">
    <location>
        <begin position="256"/>
        <end position="286"/>
    </location>
</feature>
<sequence length="428" mass="47711">LLDLVMDFFDDPNLFVGGLEGLEEDTFPPGPSIVDELNLTAEFESIQANPLSQQHGQYHNTTMSQITHTNGLFSNGSSPMWGNQDQNANIYQHQQPVCHQQLHNQQMHVRHQTQPHLHHLPPPQQQCMGQQLLNHGHHQHHMSASNTQHHAFSYQRECPPQNQQQFHQSQHNLAIGDPRHLSKSLPQKSYLDCKNAPVSRPCLQQSQNNYQMMAGAGENNMGFSVHSSSMVHPMSNHVTSANSYPSAPYPSYPGEPEVPCLSQQSSLSRPSMQNSSGPVCPFSTSTIDQHNMRTTVSQAEEYDFRSTGNSASSQGNHKQEMFGDSASCYPTMVNHSSFDPRQSFGVANTNGYQVNLQQTDAHSGVLEAHDDLLPDILPQLEEAFIQQEESSCSWSESIQEMGQDSKAPPVEYPETKVMNALSVTFLTT</sequence>
<accession>A0A3B4BES7</accession>
<keyword evidence="3" id="KW-1185">Reference proteome</keyword>
<evidence type="ECO:0000256" key="1">
    <source>
        <dbReference type="SAM" id="MobiDB-lite"/>
    </source>
</evidence>
<name>A0A3B4BES7_9GOBI</name>
<dbReference type="Ensembl" id="ENSPMGT00000028791.1">
    <property type="protein sequence ID" value="ENSPMGP00000027026.1"/>
    <property type="gene ID" value="ENSPMGG00000021815.1"/>
</dbReference>
<dbReference type="STRING" id="409849.ENSPMGP00000027026"/>
<proteinExistence type="predicted"/>
<organism evidence="2 3">
    <name type="scientific">Periophthalmus magnuspinnatus</name>
    <dbReference type="NCBI Taxonomy" id="409849"/>
    <lineage>
        <taxon>Eukaryota</taxon>
        <taxon>Metazoa</taxon>
        <taxon>Chordata</taxon>
        <taxon>Craniata</taxon>
        <taxon>Vertebrata</taxon>
        <taxon>Euteleostomi</taxon>
        <taxon>Actinopterygii</taxon>
        <taxon>Neopterygii</taxon>
        <taxon>Teleostei</taxon>
        <taxon>Neoteleostei</taxon>
        <taxon>Acanthomorphata</taxon>
        <taxon>Gobiaria</taxon>
        <taxon>Gobiiformes</taxon>
        <taxon>Gobioidei</taxon>
        <taxon>Gobiidae</taxon>
        <taxon>Oxudercinae</taxon>
        <taxon>Periophthalmus</taxon>
    </lineage>
</organism>
<feature type="compositionally biased region" description="Polar residues" evidence="1">
    <location>
        <begin position="261"/>
        <end position="286"/>
    </location>
</feature>
<evidence type="ECO:0000313" key="2">
    <source>
        <dbReference type="Ensembl" id="ENSPMGP00000027026.1"/>
    </source>
</evidence>
<reference evidence="2" key="1">
    <citation type="submission" date="2025-08" db="UniProtKB">
        <authorList>
            <consortium name="Ensembl"/>
        </authorList>
    </citation>
    <scope>IDENTIFICATION</scope>
</reference>